<dbReference type="Proteomes" id="UP001056588">
    <property type="component" value="Chromosome"/>
</dbReference>
<dbReference type="EMBL" id="CP093217">
    <property type="protein sequence ID" value="UQW81011.1"/>
    <property type="molecule type" value="Genomic_DNA"/>
</dbReference>
<organism evidence="2 4">
    <name type="scientific">Staphylococcus edaphicus</name>
    <dbReference type="NCBI Taxonomy" id="1955013"/>
    <lineage>
        <taxon>Bacteria</taxon>
        <taxon>Bacillati</taxon>
        <taxon>Bacillota</taxon>
        <taxon>Bacilli</taxon>
        <taxon>Bacillales</taxon>
        <taxon>Staphylococcaceae</taxon>
        <taxon>Staphylococcus</taxon>
    </lineage>
</organism>
<keyword evidence="1" id="KW-0472">Membrane</keyword>
<reference evidence="4" key="2">
    <citation type="submission" date="2017-10" db="EMBL/GenBank/DDBJ databases">
        <title>Staphylococcus edaphicus sp. nov., isolated in Antarctica, harbouring mecC gene and genomic islands essential in adaptation to extreme environment.</title>
        <authorList>
            <person name="Pantucek R."/>
            <person name="Sedlacek I."/>
            <person name="Indrakova A."/>
            <person name="Vrbovska V."/>
            <person name="Maslanova I."/>
            <person name="Kovarovic V."/>
            <person name="Svec P."/>
            <person name="Kralova S."/>
            <person name="Kristofova L."/>
            <person name="Keklakova J."/>
            <person name="Petras P."/>
            <person name="Doskar J."/>
        </authorList>
    </citation>
    <scope>NUCLEOTIDE SEQUENCE [LARGE SCALE GENOMIC DNA]</scope>
    <source>
        <strain evidence="4">CCM 5085</strain>
    </source>
</reference>
<accession>A0A2C6WMH3</accession>
<evidence type="ECO:0000313" key="4">
    <source>
        <dbReference type="Proteomes" id="UP000223828"/>
    </source>
</evidence>
<evidence type="ECO:0000313" key="5">
    <source>
        <dbReference type="Proteomes" id="UP001056588"/>
    </source>
</evidence>
<keyword evidence="5" id="KW-1185">Reference proteome</keyword>
<protein>
    <submittedName>
        <fullName evidence="2">Uncharacterized protein</fullName>
    </submittedName>
</protein>
<evidence type="ECO:0000313" key="3">
    <source>
        <dbReference type="EMBL" id="UQW81011.1"/>
    </source>
</evidence>
<proteinExistence type="predicted"/>
<dbReference type="AlphaFoldDB" id="A0A2C6WMH3"/>
<keyword evidence="1" id="KW-1133">Transmembrane helix</keyword>
<dbReference type="RefSeq" id="WP_099090620.1">
    <property type="nucleotide sequence ID" value="NZ_CP093217.1"/>
</dbReference>
<reference evidence="2" key="3">
    <citation type="submission" date="2017-10" db="EMBL/GenBank/DDBJ databases">
        <authorList>
            <person name="Vrbovska V."/>
            <person name="Kovarovic V."/>
            <person name="Indrakova A."/>
        </authorList>
    </citation>
    <scope>NUCLEOTIDE SEQUENCE</scope>
    <source>
        <strain evidence="2">CCM 8730</strain>
    </source>
</reference>
<reference evidence="2" key="1">
    <citation type="journal article" date="2017" name="Appl. Environ. Microbiol.">
        <title>Staphylococcus edaphicus sp. nov., isolated in Antarctica, harbours mecC gene and genomic islands with suspected role in adaptation to extreme environment.</title>
        <authorList>
            <person name="Pantucek R."/>
            <person name="Sedlacek I."/>
            <person name="Indrakova A."/>
            <person name="Vrbovska V."/>
            <person name="Maslanova I."/>
            <person name="Kovarovic V."/>
            <person name="Svec P."/>
            <person name="Kralova S."/>
            <person name="Kristofova L."/>
            <person name="Keklakova J."/>
            <person name="Petras P."/>
            <person name="Doskar J."/>
        </authorList>
    </citation>
    <scope>NUCLEOTIDE SEQUENCE</scope>
    <source>
        <strain evidence="2">CCM 8730</strain>
    </source>
</reference>
<reference evidence="3" key="4">
    <citation type="submission" date="2022-03" db="EMBL/GenBank/DDBJ databases">
        <title>Complete Genome Sequence of Staphylococcus edaphicus strain CCM 8731.</title>
        <authorList>
            <person name="Rimmer C.O."/>
            <person name="Thomas J.C."/>
        </authorList>
    </citation>
    <scope>NUCLEOTIDE SEQUENCE</scope>
    <source>
        <strain evidence="3">CCM 8731</strain>
    </source>
</reference>
<keyword evidence="1" id="KW-0812">Transmembrane</keyword>
<evidence type="ECO:0000313" key="2">
    <source>
        <dbReference type="EMBL" id="PHK49285.1"/>
    </source>
</evidence>
<dbReference type="Proteomes" id="UP000223828">
    <property type="component" value="Unassembled WGS sequence"/>
</dbReference>
<name>A0A2C6WMH3_9STAP</name>
<sequence>MKTDRLTHVLLLIAGLLLFVNGICAFEQSLPMLLISSLLLISGVCVSGIAVKLFWFNSNHRNVKLEEDA</sequence>
<feature type="transmembrane region" description="Helical" evidence="1">
    <location>
        <begin position="35"/>
        <end position="55"/>
    </location>
</feature>
<dbReference type="EMBL" id="MRZN01000014">
    <property type="protein sequence ID" value="PHK49285.1"/>
    <property type="molecule type" value="Genomic_DNA"/>
</dbReference>
<evidence type="ECO:0000256" key="1">
    <source>
        <dbReference type="SAM" id="Phobius"/>
    </source>
</evidence>
<gene>
    <name evidence="2" type="ORF">BTJ66_08935</name>
    <name evidence="3" type="ORF">MNY58_10550</name>
</gene>